<dbReference type="OrthoDB" id="3217709at2"/>
<accession>A0A3P3W328</accession>
<sequence length="527" mass="55459">MAPASTLGGDRPRRCHQWRTLARHSGAQCPGRSRGRPVAVARILLAVDFEIEARLLEGIIRRGHDIVDRVTGADAVVEAAGRLRPDLALLQAGPETLTARSLAACDGAGTRTIALIAGDLERRNAASLGVVDRIEAHDDWDAVEALIAPAPYSAPAATAKPAITPVPEAVLDESVGWRPDAPSIPVAPAAPEQLSSRRDRRDRERRRRSDRREQEQAARSEQAGLIAESQQLGAGIPPAAPRTPRRAAPASQSPAAHPWQSTVIAVWGPYGAPGRTTIAAGLAGAYAAAGHRVLLIDADTYGGAIAPLLGIADEAPGFAAACRLAGAESLNVAELDRVASTAGKQVPFRVLSGISNPARWPELGRDRVRGTLATCRAFADVVIVDVGFNLETDEELLSDVVAPRRNAATLAVLENCDAVVAVAEATPVGIPRFLRARMQLIDRIGTETPVATVANRVRSAATGVDAAGQVRQALRRFGGIEDAVLLPDDPKACDRALSLGVPVVEAAPRSTLTRHLRQLAMGLVTVP</sequence>
<dbReference type="GO" id="GO:0005829">
    <property type="term" value="C:cytosol"/>
    <property type="evidence" value="ECO:0007669"/>
    <property type="project" value="TreeGrafter"/>
</dbReference>
<protein>
    <submittedName>
        <fullName evidence="5">Septum formation inhibitor-activating ATPase</fullName>
    </submittedName>
</protein>
<dbReference type="InterPro" id="IPR027417">
    <property type="entry name" value="P-loop_NTPase"/>
</dbReference>
<feature type="domain" description="CobQ/CobB/MinD/ParA nucleotide binding" evidence="4">
    <location>
        <begin position="264"/>
        <end position="460"/>
    </location>
</feature>
<name>A0A3P3W328_9MICO</name>
<dbReference type="PANTHER" id="PTHR43384:SF6">
    <property type="entry name" value="SEPTUM SITE-DETERMINING PROTEIN MIND HOMOLOG, CHLOROPLASTIC"/>
    <property type="match status" value="1"/>
</dbReference>
<evidence type="ECO:0000256" key="2">
    <source>
        <dbReference type="ARBA" id="ARBA00022840"/>
    </source>
</evidence>
<evidence type="ECO:0000256" key="3">
    <source>
        <dbReference type="SAM" id="MobiDB-lite"/>
    </source>
</evidence>
<dbReference type="InterPro" id="IPR050625">
    <property type="entry name" value="ParA/MinD_ATPase"/>
</dbReference>
<keyword evidence="2" id="KW-0067">ATP-binding</keyword>
<gene>
    <name evidence="5" type="ORF">EG850_02475</name>
</gene>
<keyword evidence="1" id="KW-0547">Nucleotide-binding</keyword>
<comment type="caution">
    <text evidence="5">The sequence shown here is derived from an EMBL/GenBank/DDBJ whole genome shotgun (WGS) entry which is preliminary data.</text>
</comment>
<evidence type="ECO:0000256" key="1">
    <source>
        <dbReference type="ARBA" id="ARBA00022741"/>
    </source>
</evidence>
<organism evidence="5 6">
    <name type="scientific">Gulosibacter macacae</name>
    <dbReference type="NCBI Taxonomy" id="2488791"/>
    <lineage>
        <taxon>Bacteria</taxon>
        <taxon>Bacillati</taxon>
        <taxon>Actinomycetota</taxon>
        <taxon>Actinomycetes</taxon>
        <taxon>Micrococcales</taxon>
        <taxon>Microbacteriaceae</taxon>
        <taxon>Gulosibacter</taxon>
    </lineage>
</organism>
<dbReference type="GO" id="GO:0005524">
    <property type="term" value="F:ATP binding"/>
    <property type="evidence" value="ECO:0007669"/>
    <property type="project" value="UniProtKB-KW"/>
</dbReference>
<keyword evidence="6" id="KW-1185">Reference proteome</keyword>
<evidence type="ECO:0000259" key="4">
    <source>
        <dbReference type="Pfam" id="PF01656"/>
    </source>
</evidence>
<dbReference type="GO" id="GO:0009898">
    <property type="term" value="C:cytoplasmic side of plasma membrane"/>
    <property type="evidence" value="ECO:0007669"/>
    <property type="project" value="TreeGrafter"/>
</dbReference>
<dbReference type="PANTHER" id="PTHR43384">
    <property type="entry name" value="SEPTUM SITE-DETERMINING PROTEIN MIND HOMOLOG, CHLOROPLASTIC-RELATED"/>
    <property type="match status" value="1"/>
</dbReference>
<feature type="compositionally biased region" description="Low complexity" evidence="3">
    <location>
        <begin position="246"/>
        <end position="258"/>
    </location>
</feature>
<dbReference type="EMBL" id="RQVS01000002">
    <property type="protein sequence ID" value="RRJ88326.1"/>
    <property type="molecule type" value="Genomic_DNA"/>
</dbReference>
<dbReference type="GO" id="GO:0051782">
    <property type="term" value="P:negative regulation of cell division"/>
    <property type="evidence" value="ECO:0007669"/>
    <property type="project" value="TreeGrafter"/>
</dbReference>
<dbReference type="Gene3D" id="3.40.50.300">
    <property type="entry name" value="P-loop containing nucleotide triphosphate hydrolases"/>
    <property type="match status" value="1"/>
</dbReference>
<reference evidence="5 6" key="1">
    <citation type="submission" date="2018-11" db="EMBL/GenBank/DDBJ databases">
        <title>YIM 102482-1 draft genome.</title>
        <authorList>
            <person name="Li G."/>
            <person name="Jiang Y."/>
        </authorList>
    </citation>
    <scope>NUCLEOTIDE SEQUENCE [LARGE SCALE GENOMIC DNA]</scope>
    <source>
        <strain evidence="5 6">YIM 102482-1</strain>
    </source>
</reference>
<dbReference type="GO" id="GO:0016887">
    <property type="term" value="F:ATP hydrolysis activity"/>
    <property type="evidence" value="ECO:0007669"/>
    <property type="project" value="TreeGrafter"/>
</dbReference>
<evidence type="ECO:0000313" key="6">
    <source>
        <dbReference type="Proteomes" id="UP000274391"/>
    </source>
</evidence>
<dbReference type="Pfam" id="PF01656">
    <property type="entry name" value="CbiA"/>
    <property type="match status" value="1"/>
</dbReference>
<evidence type="ECO:0000313" key="5">
    <source>
        <dbReference type="EMBL" id="RRJ88326.1"/>
    </source>
</evidence>
<dbReference type="Proteomes" id="UP000274391">
    <property type="component" value="Unassembled WGS sequence"/>
</dbReference>
<proteinExistence type="predicted"/>
<dbReference type="SUPFAM" id="SSF52540">
    <property type="entry name" value="P-loop containing nucleoside triphosphate hydrolases"/>
    <property type="match status" value="1"/>
</dbReference>
<feature type="region of interest" description="Disordered" evidence="3">
    <location>
        <begin position="177"/>
        <end position="258"/>
    </location>
</feature>
<dbReference type="InterPro" id="IPR002586">
    <property type="entry name" value="CobQ/CobB/MinD/ParA_Nub-bd_dom"/>
</dbReference>
<dbReference type="AlphaFoldDB" id="A0A3P3W328"/>